<keyword evidence="5" id="KW-1185">Reference proteome</keyword>
<dbReference type="SUPFAM" id="SSF51412">
    <property type="entry name" value="Inosine monophosphate dehydrogenase (IMPDH)"/>
    <property type="match status" value="1"/>
</dbReference>
<sequence>MATITTKLTRLLGIRTPLVVPPMAGVSGGALAAQVSSVGAFGFVAAGYDTVETLKSQISLAQSILESHKLNKSLFGVGFLAWQLDQRKKEEAEELVTIALQENVKAVWFAFGNDLQRWIKFVREYDDRHGKAEKTLAFVQVSTLEEARVATEEWKVDVLVVQGIESGGHGSRHSPPLLTFLPSVLSLPFLSPDCADAIPVLAAGGLATGAHIASMLTLGASGAVLGTRFLLSPESLYNDVQKKALSEANETSTVRTVAFDTVRGTLGWPEGIDGRALSNDTVKDFDQGVPVKELQDKFKEAVKNGDHSRILTWAGTGVGLMKEIKSAADIVQELHADCGSRLKAAASYV</sequence>
<proteinExistence type="predicted"/>
<dbReference type="PANTHER" id="PTHR32332:SF31">
    <property type="entry name" value="2-NITROPROPANE DIOXYGENASE FAMILY, PUTATIVE (AFU_ORTHOLOGUE AFUA_2G09850)-RELATED"/>
    <property type="match status" value="1"/>
</dbReference>
<evidence type="ECO:0000256" key="3">
    <source>
        <dbReference type="ARBA" id="ARBA00023002"/>
    </source>
</evidence>
<comment type="caution">
    <text evidence="4">The sequence shown here is derived from an EMBL/GenBank/DDBJ whole genome shotgun (WGS) entry which is preliminary data.</text>
</comment>
<dbReference type="InterPro" id="IPR013785">
    <property type="entry name" value="Aldolase_TIM"/>
</dbReference>
<dbReference type="CDD" id="cd04730">
    <property type="entry name" value="NPD_like"/>
    <property type="match status" value="1"/>
</dbReference>
<evidence type="ECO:0000313" key="4">
    <source>
        <dbReference type="EMBL" id="KAF5367181.1"/>
    </source>
</evidence>
<protein>
    <recommendedName>
        <fullName evidence="6">Nitronate monooxygenase domain-containing protein</fullName>
    </recommendedName>
</protein>
<dbReference type="Pfam" id="PF03060">
    <property type="entry name" value="NMO"/>
    <property type="match status" value="1"/>
</dbReference>
<dbReference type="PANTHER" id="PTHR32332">
    <property type="entry name" value="2-NITROPROPANE DIOXYGENASE"/>
    <property type="match status" value="1"/>
</dbReference>
<accession>A0A8H5GLX5</accession>
<name>A0A8H5GLX5_9AGAR</name>
<dbReference type="GO" id="GO:0018580">
    <property type="term" value="F:nitronate monooxygenase activity"/>
    <property type="evidence" value="ECO:0007669"/>
    <property type="project" value="InterPro"/>
</dbReference>
<dbReference type="AlphaFoldDB" id="A0A8H5GLX5"/>
<keyword evidence="3" id="KW-0560">Oxidoreductase</keyword>
<dbReference type="EMBL" id="JAACJM010000020">
    <property type="protein sequence ID" value="KAF5367181.1"/>
    <property type="molecule type" value="Genomic_DNA"/>
</dbReference>
<organism evidence="4 5">
    <name type="scientific">Tetrapyrgos nigripes</name>
    <dbReference type="NCBI Taxonomy" id="182062"/>
    <lineage>
        <taxon>Eukaryota</taxon>
        <taxon>Fungi</taxon>
        <taxon>Dikarya</taxon>
        <taxon>Basidiomycota</taxon>
        <taxon>Agaricomycotina</taxon>
        <taxon>Agaricomycetes</taxon>
        <taxon>Agaricomycetidae</taxon>
        <taxon>Agaricales</taxon>
        <taxon>Marasmiineae</taxon>
        <taxon>Marasmiaceae</taxon>
        <taxon>Tetrapyrgos</taxon>
    </lineage>
</organism>
<dbReference type="Proteomes" id="UP000559256">
    <property type="component" value="Unassembled WGS sequence"/>
</dbReference>
<keyword evidence="1" id="KW-0285">Flavoprotein</keyword>
<keyword evidence="2" id="KW-0288">FMN</keyword>
<evidence type="ECO:0000256" key="2">
    <source>
        <dbReference type="ARBA" id="ARBA00022643"/>
    </source>
</evidence>
<evidence type="ECO:0008006" key="6">
    <source>
        <dbReference type="Google" id="ProtNLM"/>
    </source>
</evidence>
<evidence type="ECO:0000256" key="1">
    <source>
        <dbReference type="ARBA" id="ARBA00022630"/>
    </source>
</evidence>
<gene>
    <name evidence="4" type="ORF">D9758_004020</name>
</gene>
<reference evidence="4 5" key="1">
    <citation type="journal article" date="2020" name="ISME J.">
        <title>Uncovering the hidden diversity of litter-decomposition mechanisms in mushroom-forming fungi.</title>
        <authorList>
            <person name="Floudas D."/>
            <person name="Bentzer J."/>
            <person name="Ahren D."/>
            <person name="Johansson T."/>
            <person name="Persson P."/>
            <person name="Tunlid A."/>
        </authorList>
    </citation>
    <scope>NUCLEOTIDE SEQUENCE [LARGE SCALE GENOMIC DNA]</scope>
    <source>
        <strain evidence="4 5">CBS 291.85</strain>
    </source>
</reference>
<dbReference type="OrthoDB" id="2349068at2759"/>
<dbReference type="Gene3D" id="3.20.20.70">
    <property type="entry name" value="Aldolase class I"/>
    <property type="match status" value="1"/>
</dbReference>
<evidence type="ECO:0000313" key="5">
    <source>
        <dbReference type="Proteomes" id="UP000559256"/>
    </source>
</evidence>
<dbReference type="InterPro" id="IPR004136">
    <property type="entry name" value="NMO"/>
</dbReference>